<dbReference type="AlphaFoldDB" id="A0A1V1I0W2"/>
<reference evidence="2 3" key="1">
    <citation type="submission" date="2014-04" db="EMBL/GenBank/DDBJ databases">
        <authorList>
            <person name="Hornung B.V."/>
        </authorList>
    </citation>
    <scope>NUCLEOTIDE SEQUENCE [LARGE SCALE GENOMIC DNA]</scope>
    <source>
        <strain evidence="2 3">CRIB</strain>
    </source>
</reference>
<keyword evidence="2" id="KW-0489">Methyltransferase</keyword>
<dbReference type="Proteomes" id="UP000245622">
    <property type="component" value="Chromosome 1"/>
</dbReference>
<keyword evidence="2" id="KW-0808">Transferase</keyword>
<dbReference type="GO" id="GO:0008168">
    <property type="term" value="F:methyltransferase activity"/>
    <property type="evidence" value="ECO:0007669"/>
    <property type="project" value="UniProtKB-KW"/>
</dbReference>
<organism evidence="2 3">
    <name type="scientific">Romboutsia ilealis</name>
    <dbReference type="NCBI Taxonomy" id="1115758"/>
    <lineage>
        <taxon>Bacteria</taxon>
        <taxon>Bacillati</taxon>
        <taxon>Bacillota</taxon>
        <taxon>Clostridia</taxon>
        <taxon>Peptostreptococcales</taxon>
        <taxon>Peptostreptococcaceae</taxon>
        <taxon>Romboutsia</taxon>
    </lineage>
</organism>
<dbReference type="RefSeq" id="WP_180703539.1">
    <property type="nucleotide sequence ID" value="NZ_LN555523.1"/>
</dbReference>
<dbReference type="GeneID" id="82205286"/>
<evidence type="ECO:0000313" key="2">
    <source>
        <dbReference type="EMBL" id="CED93858.1"/>
    </source>
</evidence>
<evidence type="ECO:0000259" key="1">
    <source>
        <dbReference type="Pfam" id="PF26308"/>
    </source>
</evidence>
<name>A0A1V1I0W2_9FIRM</name>
<dbReference type="EMBL" id="LN555523">
    <property type="protein sequence ID" value="CED93858.1"/>
    <property type="molecule type" value="Genomic_DNA"/>
</dbReference>
<proteinExistence type="predicted"/>
<feature type="domain" description="YopA central" evidence="1">
    <location>
        <begin position="110"/>
        <end position="243"/>
    </location>
</feature>
<accession>A0A1V1I0W2</accession>
<dbReference type="KEGG" id="ril:CRIB_1248"/>
<dbReference type="Pfam" id="PF26308">
    <property type="entry name" value="YopA_M"/>
    <property type="match status" value="1"/>
</dbReference>
<protein>
    <submittedName>
        <fullName evidence="2">Thiol methyltransferase 1-like</fullName>
    </submittedName>
</protein>
<dbReference type="GO" id="GO:0032259">
    <property type="term" value="P:methylation"/>
    <property type="evidence" value="ECO:0007669"/>
    <property type="project" value="UniProtKB-KW"/>
</dbReference>
<gene>
    <name evidence="2" type="ORF">CRIB_1248</name>
</gene>
<dbReference type="InterPro" id="IPR058684">
    <property type="entry name" value="YopA_M"/>
</dbReference>
<sequence>MAKVIRNAISSEYLRYKIDEDISIYEGRFCIYLDRKYRCSGIIYYKMTPPISINFKAQILFVEDEDVDLELDYDNAILEIYGYKPISITINARNDFNMEGYINDNHIKSKNSFVDYVDFNIVNLDKFPGDLIKHVDKLFAGRIEFDISDFHITIDKRYDYRRELNDELKSKSGFLITHIGRIKRKDNRPFKTNNIINFLDRISTALSFMCGRYIGICLAKGYKNNNNTYRLWIENIVTPFRFVPTWTDTISNHHNIEKYLSLMCNKLEDGYYGPAIKHVIDWYIESLGDITLENNIISIQIALEALSYIILVEKEGLLDDEQFDQNNASKNIKLVLNACNIPHGSDELELFDDWIRGKFDDGVDLVIYFRNKIVHPVRKDNRANLTVEDMWNIIQIGTKYIELIVLSFIGYKGEYSNRLKERWFGEVEVVPWNKLD</sequence>
<keyword evidence="3" id="KW-1185">Reference proteome</keyword>
<evidence type="ECO:0000313" key="3">
    <source>
        <dbReference type="Proteomes" id="UP000245622"/>
    </source>
</evidence>